<sequence>MFSIKVAAFPLKIVGASVGPARVVAKPENSRIVYQQSLL</sequence>
<dbReference type="AlphaFoldDB" id="A0A6J4I6U8"/>
<proteinExistence type="predicted"/>
<reference evidence="1" key="1">
    <citation type="submission" date="2020-02" db="EMBL/GenBank/DDBJ databases">
        <authorList>
            <person name="Meier V. D."/>
        </authorList>
    </citation>
    <scope>NUCLEOTIDE SEQUENCE</scope>
    <source>
        <strain evidence="1">AVDCRST_MAG56</strain>
    </source>
</reference>
<name>A0A6J4I6U8_9SPHI</name>
<evidence type="ECO:0000313" key="1">
    <source>
        <dbReference type="EMBL" id="CAA9241891.1"/>
    </source>
</evidence>
<protein>
    <submittedName>
        <fullName evidence="1">Uncharacterized protein</fullName>
    </submittedName>
</protein>
<accession>A0A6J4I6U8</accession>
<gene>
    <name evidence="1" type="ORF">AVDCRST_MAG56-1469</name>
</gene>
<organism evidence="1">
    <name type="scientific">uncultured Cytophagales bacterium</name>
    <dbReference type="NCBI Taxonomy" id="158755"/>
    <lineage>
        <taxon>Bacteria</taxon>
        <taxon>Pseudomonadati</taxon>
        <taxon>Bacteroidota</taxon>
        <taxon>Sphingobacteriia</taxon>
        <taxon>Sphingobacteriales</taxon>
        <taxon>environmental samples</taxon>
    </lineage>
</organism>
<dbReference type="EMBL" id="CADCTQ010000138">
    <property type="protein sequence ID" value="CAA9241891.1"/>
    <property type="molecule type" value="Genomic_DNA"/>
</dbReference>